<protein>
    <recommendedName>
        <fullName evidence="1">Mannose-6-phosphate isomerase type II C-terminal domain-containing protein</fullName>
    </recommendedName>
</protein>
<dbReference type="Pfam" id="PF01050">
    <property type="entry name" value="MannoseP_isomer"/>
    <property type="match status" value="1"/>
</dbReference>
<sequence>MSYQKKIIKPWGYEIHWTPSDLPYAGKILHINAGKRLSLQRHDKKQETWYMMTGKAKVVWDNEKKELIETELKYGHGYTCMVGQRHRLVGITDCDIIEVSTPEIGITERLEDDYHRPDETEELRKLKNRGWK</sequence>
<dbReference type="InterPro" id="IPR014710">
    <property type="entry name" value="RmlC-like_jellyroll"/>
</dbReference>
<reference evidence="2 3" key="1">
    <citation type="journal article" date="2016" name="Environ. Microbiol.">
        <title>Genomic resolution of a cold subsurface aquifer community provides metabolic insights for novel microbes adapted to high CO concentrations.</title>
        <authorList>
            <person name="Probst A.J."/>
            <person name="Castelle C.J."/>
            <person name="Singh A."/>
            <person name="Brown C.T."/>
            <person name="Anantharaman K."/>
            <person name="Sharon I."/>
            <person name="Hug L.A."/>
            <person name="Burstein D."/>
            <person name="Emerson J.B."/>
            <person name="Thomas B.C."/>
            <person name="Banfield J.F."/>
        </authorList>
    </citation>
    <scope>NUCLEOTIDE SEQUENCE [LARGE SCALE GENOMIC DNA]</scope>
    <source>
        <strain evidence="2">CG2_30_33_16</strain>
    </source>
</reference>
<name>A0A1J5HSH1_9BACT</name>
<dbReference type="InterPro" id="IPR001538">
    <property type="entry name" value="Man6P_isomerase-2_C"/>
</dbReference>
<feature type="domain" description="Mannose-6-phosphate isomerase type II C-terminal" evidence="1">
    <location>
        <begin position="4"/>
        <end position="101"/>
    </location>
</feature>
<comment type="caution">
    <text evidence="2">The sequence shown here is derived from an EMBL/GenBank/DDBJ whole genome shotgun (WGS) entry which is preliminary data.</text>
</comment>
<evidence type="ECO:0000313" key="3">
    <source>
        <dbReference type="Proteomes" id="UP000183758"/>
    </source>
</evidence>
<proteinExistence type="predicted"/>
<accession>A0A1J5HSH1</accession>
<organism evidence="2 3">
    <name type="scientific">Candidatus Roizmanbacteria bacterium CG2_30_33_16</name>
    <dbReference type="NCBI Taxonomy" id="1805340"/>
    <lineage>
        <taxon>Bacteria</taxon>
        <taxon>Candidatus Roizmaniibacteriota</taxon>
    </lineage>
</organism>
<dbReference type="InterPro" id="IPR011051">
    <property type="entry name" value="RmlC_Cupin_sf"/>
</dbReference>
<dbReference type="GO" id="GO:0016779">
    <property type="term" value="F:nucleotidyltransferase activity"/>
    <property type="evidence" value="ECO:0007669"/>
    <property type="project" value="InterPro"/>
</dbReference>
<dbReference type="Proteomes" id="UP000183758">
    <property type="component" value="Unassembled WGS sequence"/>
</dbReference>
<dbReference type="AlphaFoldDB" id="A0A1J5HSH1"/>
<evidence type="ECO:0000313" key="2">
    <source>
        <dbReference type="EMBL" id="OIP84746.1"/>
    </source>
</evidence>
<evidence type="ECO:0000259" key="1">
    <source>
        <dbReference type="Pfam" id="PF01050"/>
    </source>
</evidence>
<gene>
    <name evidence="2" type="ORF">AUK04_02045</name>
</gene>
<dbReference type="GO" id="GO:0005976">
    <property type="term" value="P:polysaccharide metabolic process"/>
    <property type="evidence" value="ECO:0007669"/>
    <property type="project" value="InterPro"/>
</dbReference>
<dbReference type="Gene3D" id="2.60.120.10">
    <property type="entry name" value="Jelly Rolls"/>
    <property type="match status" value="1"/>
</dbReference>
<dbReference type="SUPFAM" id="SSF51182">
    <property type="entry name" value="RmlC-like cupins"/>
    <property type="match status" value="1"/>
</dbReference>
<dbReference type="EMBL" id="MNZM01000047">
    <property type="protein sequence ID" value="OIP84746.1"/>
    <property type="molecule type" value="Genomic_DNA"/>
</dbReference>